<feature type="domain" description="Peptidase M50" evidence="14">
    <location>
        <begin position="135"/>
        <end position="190"/>
    </location>
</feature>
<accession>A0ABS0J0X3</accession>
<keyword evidence="6 13" id="KW-0812">Transmembrane</keyword>
<organism evidence="15 16">
    <name type="scientific">Nitratidesulfovibrio oxamicus</name>
    <dbReference type="NCBI Taxonomy" id="32016"/>
    <lineage>
        <taxon>Bacteria</taxon>
        <taxon>Pseudomonadati</taxon>
        <taxon>Thermodesulfobacteriota</taxon>
        <taxon>Desulfovibrionia</taxon>
        <taxon>Desulfovibrionales</taxon>
        <taxon>Desulfovibrionaceae</taxon>
        <taxon>Nitratidesulfovibrio</taxon>
    </lineage>
</organism>
<dbReference type="InterPro" id="IPR052348">
    <property type="entry name" value="Metallopeptidase_M50B"/>
</dbReference>
<dbReference type="PANTHER" id="PTHR35864">
    <property type="entry name" value="ZINC METALLOPROTEASE MJ0611-RELATED"/>
    <property type="match status" value="1"/>
</dbReference>
<evidence type="ECO:0000313" key="15">
    <source>
        <dbReference type="EMBL" id="MBG3876044.1"/>
    </source>
</evidence>
<evidence type="ECO:0000313" key="16">
    <source>
        <dbReference type="Proteomes" id="UP001194469"/>
    </source>
</evidence>
<protein>
    <submittedName>
        <fullName evidence="15">Site-2 protease family protein</fullName>
    </submittedName>
</protein>
<gene>
    <name evidence="15" type="ORF">FVW20_03120</name>
</gene>
<evidence type="ECO:0000256" key="7">
    <source>
        <dbReference type="ARBA" id="ARBA00022723"/>
    </source>
</evidence>
<keyword evidence="5 15" id="KW-0645">Protease</keyword>
<feature type="transmembrane region" description="Helical" evidence="13">
    <location>
        <begin position="12"/>
        <end position="36"/>
    </location>
</feature>
<evidence type="ECO:0000256" key="11">
    <source>
        <dbReference type="ARBA" id="ARBA00023049"/>
    </source>
</evidence>
<dbReference type="GO" id="GO:0006508">
    <property type="term" value="P:proteolysis"/>
    <property type="evidence" value="ECO:0007669"/>
    <property type="project" value="UniProtKB-KW"/>
</dbReference>
<evidence type="ECO:0000259" key="14">
    <source>
        <dbReference type="Pfam" id="PF02163"/>
    </source>
</evidence>
<dbReference type="CDD" id="cd06158">
    <property type="entry name" value="S2P-M50_like_1"/>
    <property type="match status" value="1"/>
</dbReference>
<keyword evidence="11" id="KW-0482">Metalloprotease</keyword>
<dbReference type="Pfam" id="PF02163">
    <property type="entry name" value="Peptidase_M50"/>
    <property type="match status" value="1"/>
</dbReference>
<comment type="subcellular location">
    <subcellularLocation>
        <location evidence="2">Cell membrane</location>
        <topology evidence="2">Multi-pass membrane protein</topology>
    </subcellularLocation>
</comment>
<evidence type="ECO:0000256" key="9">
    <source>
        <dbReference type="ARBA" id="ARBA00022833"/>
    </source>
</evidence>
<feature type="transmembrane region" description="Helical" evidence="13">
    <location>
        <begin position="56"/>
        <end position="76"/>
    </location>
</feature>
<comment type="caution">
    <text evidence="15">The sequence shown here is derived from an EMBL/GenBank/DDBJ whole genome shotgun (WGS) entry which is preliminary data.</text>
</comment>
<evidence type="ECO:0000256" key="3">
    <source>
        <dbReference type="ARBA" id="ARBA00007931"/>
    </source>
</evidence>
<dbReference type="InterPro" id="IPR008915">
    <property type="entry name" value="Peptidase_M50"/>
</dbReference>
<reference evidence="15 16" key="1">
    <citation type="submission" date="2019-08" db="EMBL/GenBank/DDBJ databases">
        <authorList>
            <person name="Luo N."/>
        </authorList>
    </citation>
    <scope>NUCLEOTIDE SEQUENCE [LARGE SCALE GENOMIC DNA]</scope>
    <source>
        <strain evidence="15 16">NCIMB 9442</strain>
    </source>
</reference>
<sequence>MLETDIAAKVKLLAAAFVPMLLGMVCHEVAHGWAAWKRGDPTAKMLGRLTLNPLPHLDVMGSLLFVFTALTSPFILGWAKPVPVNPRYFKSIRRDMALVSVAGPLTNMLVALGFALCLRLLTLALPVELWGGNGVYDFFLYMFFIGIKVNFMLAWFNLIPIPPLDGGSILAGVLPRSISWHYQKMERYGLLLLVVLLATGMLFPVLSPLVQYSQAFVLWLVGLD</sequence>
<dbReference type="GO" id="GO:0008233">
    <property type="term" value="F:peptidase activity"/>
    <property type="evidence" value="ECO:0007669"/>
    <property type="project" value="UniProtKB-KW"/>
</dbReference>
<dbReference type="Proteomes" id="UP001194469">
    <property type="component" value="Unassembled WGS sequence"/>
</dbReference>
<keyword evidence="12 13" id="KW-0472">Membrane</keyword>
<comment type="similarity">
    <text evidence="3">Belongs to the peptidase M50B family.</text>
</comment>
<keyword evidence="10 13" id="KW-1133">Transmembrane helix</keyword>
<proteinExistence type="inferred from homology"/>
<dbReference type="EMBL" id="VRYY01000066">
    <property type="protein sequence ID" value="MBG3876044.1"/>
    <property type="molecule type" value="Genomic_DNA"/>
</dbReference>
<comment type="cofactor">
    <cofactor evidence="1">
        <name>Zn(2+)</name>
        <dbReference type="ChEBI" id="CHEBI:29105"/>
    </cofactor>
</comment>
<name>A0ABS0J0X3_9BACT</name>
<evidence type="ECO:0000256" key="10">
    <source>
        <dbReference type="ARBA" id="ARBA00022989"/>
    </source>
</evidence>
<feature type="transmembrane region" description="Helical" evidence="13">
    <location>
        <begin position="188"/>
        <end position="210"/>
    </location>
</feature>
<evidence type="ECO:0000256" key="5">
    <source>
        <dbReference type="ARBA" id="ARBA00022670"/>
    </source>
</evidence>
<dbReference type="PANTHER" id="PTHR35864:SF1">
    <property type="entry name" value="ZINC METALLOPROTEASE YWHC-RELATED"/>
    <property type="match status" value="1"/>
</dbReference>
<keyword evidence="9" id="KW-0862">Zinc</keyword>
<dbReference type="RefSeq" id="WP_196608260.1">
    <property type="nucleotide sequence ID" value="NZ_VRYY01000066.1"/>
</dbReference>
<evidence type="ECO:0000256" key="2">
    <source>
        <dbReference type="ARBA" id="ARBA00004651"/>
    </source>
</evidence>
<keyword evidence="4" id="KW-1003">Cell membrane</keyword>
<evidence type="ECO:0000256" key="8">
    <source>
        <dbReference type="ARBA" id="ARBA00022801"/>
    </source>
</evidence>
<evidence type="ECO:0000256" key="1">
    <source>
        <dbReference type="ARBA" id="ARBA00001947"/>
    </source>
</evidence>
<dbReference type="InterPro" id="IPR044537">
    <property type="entry name" value="Rip2-like"/>
</dbReference>
<keyword evidence="16" id="KW-1185">Reference proteome</keyword>
<feature type="transmembrane region" description="Helical" evidence="13">
    <location>
        <begin position="97"/>
        <end position="126"/>
    </location>
</feature>
<evidence type="ECO:0000256" key="6">
    <source>
        <dbReference type="ARBA" id="ARBA00022692"/>
    </source>
</evidence>
<evidence type="ECO:0000256" key="12">
    <source>
        <dbReference type="ARBA" id="ARBA00023136"/>
    </source>
</evidence>
<evidence type="ECO:0000256" key="13">
    <source>
        <dbReference type="SAM" id="Phobius"/>
    </source>
</evidence>
<keyword evidence="7" id="KW-0479">Metal-binding</keyword>
<evidence type="ECO:0000256" key="4">
    <source>
        <dbReference type="ARBA" id="ARBA00022475"/>
    </source>
</evidence>
<keyword evidence="8" id="KW-0378">Hydrolase</keyword>
<feature type="transmembrane region" description="Helical" evidence="13">
    <location>
        <begin position="138"/>
        <end position="159"/>
    </location>
</feature>